<evidence type="ECO:0000313" key="8">
    <source>
        <dbReference type="EMBL" id="PZX62343.1"/>
    </source>
</evidence>
<reference evidence="8 9" key="1">
    <citation type="submission" date="2018-06" db="EMBL/GenBank/DDBJ databases">
        <title>Genomic Encyclopedia of Archaeal and Bacterial Type Strains, Phase II (KMG-II): from individual species to whole genera.</title>
        <authorList>
            <person name="Goeker M."/>
        </authorList>
    </citation>
    <scope>NUCLEOTIDE SEQUENCE [LARGE SCALE GENOMIC DNA]</scope>
    <source>
        <strain evidence="8 9">DSM 23241</strain>
    </source>
</reference>
<proteinExistence type="inferred from homology"/>
<evidence type="ECO:0000256" key="2">
    <source>
        <dbReference type="ARBA" id="ARBA00006275"/>
    </source>
</evidence>
<dbReference type="Proteomes" id="UP000249720">
    <property type="component" value="Unassembled WGS sequence"/>
</dbReference>
<dbReference type="AlphaFoldDB" id="A0A2W7RNI0"/>
<comment type="similarity">
    <text evidence="2">Belongs to the SusD family.</text>
</comment>
<evidence type="ECO:0000259" key="7">
    <source>
        <dbReference type="Pfam" id="PF14322"/>
    </source>
</evidence>
<evidence type="ECO:0000256" key="5">
    <source>
        <dbReference type="ARBA" id="ARBA00023237"/>
    </source>
</evidence>
<organism evidence="8 9">
    <name type="scientific">Hydrotalea sandarakina</name>
    <dbReference type="NCBI Taxonomy" id="1004304"/>
    <lineage>
        <taxon>Bacteria</taxon>
        <taxon>Pseudomonadati</taxon>
        <taxon>Bacteroidota</taxon>
        <taxon>Chitinophagia</taxon>
        <taxon>Chitinophagales</taxon>
        <taxon>Chitinophagaceae</taxon>
        <taxon>Hydrotalea</taxon>
    </lineage>
</organism>
<accession>A0A2W7RNI0</accession>
<feature type="domain" description="SusD-like N-terminal" evidence="7">
    <location>
        <begin position="123"/>
        <end position="244"/>
    </location>
</feature>
<keyword evidence="3" id="KW-0732">Signal</keyword>
<dbReference type="Pfam" id="PF14322">
    <property type="entry name" value="SusD-like_3"/>
    <property type="match status" value="1"/>
</dbReference>
<keyword evidence="9" id="KW-1185">Reference proteome</keyword>
<keyword evidence="5" id="KW-0998">Cell outer membrane</keyword>
<dbReference type="GO" id="GO:0009279">
    <property type="term" value="C:cell outer membrane"/>
    <property type="evidence" value="ECO:0007669"/>
    <property type="project" value="UniProtKB-SubCell"/>
</dbReference>
<gene>
    <name evidence="8" type="ORF">LX80_01825</name>
</gene>
<dbReference type="RefSeq" id="WP_111295494.1">
    <property type="nucleotide sequence ID" value="NZ_QKZV01000005.1"/>
</dbReference>
<dbReference type="InterPro" id="IPR012944">
    <property type="entry name" value="SusD_RagB_dom"/>
</dbReference>
<dbReference type="Pfam" id="PF07980">
    <property type="entry name" value="SusD_RagB"/>
    <property type="match status" value="1"/>
</dbReference>
<dbReference type="InterPro" id="IPR011990">
    <property type="entry name" value="TPR-like_helical_dom_sf"/>
</dbReference>
<dbReference type="Gene3D" id="1.10.3780.10">
    <property type="entry name" value="SusD-like"/>
    <property type="match status" value="1"/>
</dbReference>
<comment type="caution">
    <text evidence="8">The sequence shown here is derived from an EMBL/GenBank/DDBJ whole genome shotgun (WGS) entry which is preliminary data.</text>
</comment>
<sequence>MKTNLLKITMVGLMAAGIITSCTKKLDLTPTNGITANQVFSTTQGYLEAAAKVYGSFALTGNQGPAGSGDIQGIDEGTSDFFRLYWNAQELSTDEAVVAWGDPGVQDFHLMNWTSNNPMLQGLYYRSFYQITLCNNFINQASDANLAARGITGNDASNIRNFRTEARFLRAYQYSVLMDLFGNPPFATENDPIGSFLPKQIQRADLFNYVESELKACDSLLPATNNYGRVNKATAEALLARIYLNAQVYTGTARYTDAITYATKVINAGYSLVSDYRWLMRADNNLNTSEFIFTINYDGLKTQNYGGSTFLCHGSVGGSMNAGDYGLDAGWAGMRTTKAFVNLFPDPSGNTDQRAEFYTNGQNLDINSLTTFTDGYAIQKFINKTRPTIPNVLTSGNNGSNPTFADVDIPLFRLPEMYLIYAEAVLRGGTGGSVSQALTYINQLRTRAYGGSTAGNIGAPDLTLDFILAERGRELYWEGFRRTDLIRYGYFTTSNYLWPWKGGVPTGTSVGSFRNLYPLPSSDVSSNTNLVQNPGY</sequence>
<dbReference type="InterPro" id="IPR033985">
    <property type="entry name" value="SusD-like_N"/>
</dbReference>
<dbReference type="SUPFAM" id="SSF48452">
    <property type="entry name" value="TPR-like"/>
    <property type="match status" value="1"/>
</dbReference>
<dbReference type="Gene3D" id="1.25.40.390">
    <property type="match status" value="1"/>
</dbReference>
<evidence type="ECO:0000256" key="1">
    <source>
        <dbReference type="ARBA" id="ARBA00004442"/>
    </source>
</evidence>
<keyword evidence="4" id="KW-0472">Membrane</keyword>
<comment type="subcellular location">
    <subcellularLocation>
        <location evidence="1">Cell outer membrane</location>
    </subcellularLocation>
</comment>
<name>A0A2W7RNI0_9BACT</name>
<dbReference type="OrthoDB" id="9783641at2"/>
<evidence type="ECO:0000256" key="3">
    <source>
        <dbReference type="ARBA" id="ARBA00022729"/>
    </source>
</evidence>
<feature type="domain" description="RagB/SusD" evidence="6">
    <location>
        <begin position="351"/>
        <end position="536"/>
    </location>
</feature>
<dbReference type="Gene3D" id="1.25.40.10">
    <property type="entry name" value="Tetratricopeptide repeat domain"/>
    <property type="match status" value="1"/>
</dbReference>
<dbReference type="EMBL" id="QKZV01000005">
    <property type="protein sequence ID" value="PZX62343.1"/>
    <property type="molecule type" value="Genomic_DNA"/>
</dbReference>
<dbReference type="CDD" id="cd08977">
    <property type="entry name" value="SusD"/>
    <property type="match status" value="1"/>
</dbReference>
<evidence type="ECO:0000259" key="6">
    <source>
        <dbReference type="Pfam" id="PF07980"/>
    </source>
</evidence>
<protein>
    <submittedName>
        <fullName evidence="8">Putative outer membrane starch-binding protein</fullName>
    </submittedName>
</protein>
<dbReference type="PROSITE" id="PS51257">
    <property type="entry name" value="PROKAR_LIPOPROTEIN"/>
    <property type="match status" value="1"/>
</dbReference>
<evidence type="ECO:0000313" key="9">
    <source>
        <dbReference type="Proteomes" id="UP000249720"/>
    </source>
</evidence>
<evidence type="ECO:0000256" key="4">
    <source>
        <dbReference type="ARBA" id="ARBA00023136"/>
    </source>
</evidence>